<evidence type="ECO:0000256" key="1">
    <source>
        <dbReference type="SAM" id="MobiDB-lite"/>
    </source>
</evidence>
<dbReference type="GO" id="GO:0003964">
    <property type="term" value="F:RNA-directed DNA polymerase activity"/>
    <property type="evidence" value="ECO:0007669"/>
    <property type="project" value="UniProtKB-KW"/>
</dbReference>
<protein>
    <submittedName>
        <fullName evidence="3">Reverse transcriptase</fullName>
    </submittedName>
</protein>
<dbReference type="EMBL" id="NCKW01015488">
    <property type="protein sequence ID" value="POM62859.1"/>
    <property type="molecule type" value="Genomic_DNA"/>
</dbReference>
<dbReference type="Pfam" id="PF07727">
    <property type="entry name" value="RVT_2"/>
    <property type="match status" value="1"/>
</dbReference>
<accession>A0A2P4XBF8</accession>
<gene>
    <name evidence="3" type="ORF">PHPALM_27933</name>
</gene>
<organism evidence="3 4">
    <name type="scientific">Phytophthora palmivora</name>
    <dbReference type="NCBI Taxonomy" id="4796"/>
    <lineage>
        <taxon>Eukaryota</taxon>
        <taxon>Sar</taxon>
        <taxon>Stramenopiles</taxon>
        <taxon>Oomycota</taxon>
        <taxon>Peronosporomycetes</taxon>
        <taxon>Peronosporales</taxon>
        <taxon>Peronosporaceae</taxon>
        <taxon>Phytophthora</taxon>
    </lineage>
</organism>
<dbReference type="InterPro" id="IPR013103">
    <property type="entry name" value="RVT_2"/>
</dbReference>
<dbReference type="Proteomes" id="UP000237271">
    <property type="component" value="Unassembled WGS sequence"/>
</dbReference>
<keyword evidence="4" id="KW-1185">Reference proteome</keyword>
<keyword evidence="3" id="KW-0695">RNA-directed DNA polymerase</keyword>
<name>A0A2P4XBF8_9STRA</name>
<comment type="caution">
    <text evidence="3">The sequence shown here is derived from an EMBL/GenBank/DDBJ whole genome shotgun (WGS) entry which is preliminary data.</text>
</comment>
<feature type="region of interest" description="Disordered" evidence="1">
    <location>
        <begin position="109"/>
        <end position="128"/>
    </location>
</feature>
<dbReference type="AlphaFoldDB" id="A0A2P4XBF8"/>
<evidence type="ECO:0000259" key="2">
    <source>
        <dbReference type="Pfam" id="PF07727"/>
    </source>
</evidence>
<proteinExistence type="predicted"/>
<evidence type="ECO:0000313" key="3">
    <source>
        <dbReference type="EMBL" id="POM62859.1"/>
    </source>
</evidence>
<sequence length="294" mass="33376">MDNTHVRLVRNLTTSYEIFTIICTTYEGAAFHGDPNFIQHYLMEIQYKEGSNLTEFFLKLENATKASEEAIESSWKNDLRIWKGQRKYIPSEVLKQSIEGKSKRALVAAAPATKVPSHDSGNVRSYGERPRHNIRQCRGLQKDVLDGRVKAETVLLANVMFKGGSTQRNVLTLNEMVKVNIMAMTDSRPALLNRILTLMTQAMVATISLLDLEIHQMDVKTAFLNGFLKEDIYMAQPEGFAVPDKEHLVCKLLKSLYGLKQAPRVWYQTLSAFLVSLGFHELIKDSCVFQRTTD</sequence>
<dbReference type="OrthoDB" id="8048545at2759"/>
<feature type="domain" description="Reverse transcriptase Ty1/copia-type" evidence="2">
    <location>
        <begin position="211"/>
        <end position="291"/>
    </location>
</feature>
<keyword evidence="3" id="KW-0548">Nucleotidyltransferase</keyword>
<keyword evidence="3" id="KW-0808">Transferase</keyword>
<reference evidence="3 4" key="1">
    <citation type="journal article" date="2017" name="Genome Biol. Evol.">
        <title>Phytophthora megakarya and P. palmivora, closely related causal agents of cacao black pod rot, underwent increases in genome sizes and gene numbers by different mechanisms.</title>
        <authorList>
            <person name="Ali S.S."/>
            <person name="Shao J."/>
            <person name="Lary D.J."/>
            <person name="Kronmiller B."/>
            <person name="Shen D."/>
            <person name="Strem M.D."/>
            <person name="Amoako-Attah I."/>
            <person name="Akrofi A.Y."/>
            <person name="Begoude B.A."/>
            <person name="Ten Hoopen G.M."/>
            <person name="Coulibaly K."/>
            <person name="Kebe B.I."/>
            <person name="Melnick R.L."/>
            <person name="Guiltinan M.J."/>
            <person name="Tyler B.M."/>
            <person name="Meinhardt L.W."/>
            <person name="Bailey B.A."/>
        </authorList>
    </citation>
    <scope>NUCLEOTIDE SEQUENCE [LARGE SCALE GENOMIC DNA]</scope>
    <source>
        <strain evidence="4">sbr112.9</strain>
    </source>
</reference>
<evidence type="ECO:0000313" key="4">
    <source>
        <dbReference type="Proteomes" id="UP000237271"/>
    </source>
</evidence>